<sequence length="30" mass="3442">MVGLVCLTSYRVVVVLWLCMFYEVHHSSLG</sequence>
<name>A0A0A9B8R3_ARUDO</name>
<organism evidence="1">
    <name type="scientific">Arundo donax</name>
    <name type="common">Giant reed</name>
    <name type="synonym">Donax arundinaceus</name>
    <dbReference type="NCBI Taxonomy" id="35708"/>
    <lineage>
        <taxon>Eukaryota</taxon>
        <taxon>Viridiplantae</taxon>
        <taxon>Streptophyta</taxon>
        <taxon>Embryophyta</taxon>
        <taxon>Tracheophyta</taxon>
        <taxon>Spermatophyta</taxon>
        <taxon>Magnoliopsida</taxon>
        <taxon>Liliopsida</taxon>
        <taxon>Poales</taxon>
        <taxon>Poaceae</taxon>
        <taxon>PACMAD clade</taxon>
        <taxon>Arundinoideae</taxon>
        <taxon>Arundineae</taxon>
        <taxon>Arundo</taxon>
    </lineage>
</organism>
<reference evidence="1" key="1">
    <citation type="submission" date="2014-09" db="EMBL/GenBank/DDBJ databases">
        <authorList>
            <person name="Magalhaes I.L.F."/>
            <person name="Oliveira U."/>
            <person name="Santos F.R."/>
            <person name="Vidigal T.H.D.A."/>
            <person name="Brescovit A.D."/>
            <person name="Santos A.J."/>
        </authorList>
    </citation>
    <scope>NUCLEOTIDE SEQUENCE</scope>
    <source>
        <tissue evidence="1">Shoot tissue taken approximately 20 cm above the soil surface</tissue>
    </source>
</reference>
<protein>
    <submittedName>
        <fullName evidence="1">Uncharacterized protein</fullName>
    </submittedName>
</protein>
<dbReference type="AlphaFoldDB" id="A0A0A9B8R3"/>
<dbReference type="EMBL" id="GBRH01239342">
    <property type="protein sequence ID" value="JAD58553.1"/>
    <property type="molecule type" value="Transcribed_RNA"/>
</dbReference>
<accession>A0A0A9B8R3</accession>
<proteinExistence type="predicted"/>
<reference evidence="1" key="2">
    <citation type="journal article" date="2015" name="Data Brief">
        <title>Shoot transcriptome of the giant reed, Arundo donax.</title>
        <authorList>
            <person name="Barrero R.A."/>
            <person name="Guerrero F.D."/>
            <person name="Moolhuijzen P."/>
            <person name="Goolsby J.A."/>
            <person name="Tidwell J."/>
            <person name="Bellgard S.E."/>
            <person name="Bellgard M.I."/>
        </authorList>
    </citation>
    <scope>NUCLEOTIDE SEQUENCE</scope>
    <source>
        <tissue evidence="1">Shoot tissue taken approximately 20 cm above the soil surface</tissue>
    </source>
</reference>
<evidence type="ECO:0000313" key="1">
    <source>
        <dbReference type="EMBL" id="JAD58553.1"/>
    </source>
</evidence>